<accession>A0A0F9A1G2</accession>
<protein>
    <submittedName>
        <fullName evidence="1">Uncharacterized protein</fullName>
    </submittedName>
</protein>
<proteinExistence type="predicted"/>
<comment type="caution">
    <text evidence="1">The sequence shown here is derived from an EMBL/GenBank/DDBJ whole genome shotgun (WGS) entry which is preliminary data.</text>
</comment>
<dbReference type="AlphaFoldDB" id="A0A0F9A1G2"/>
<reference evidence="1" key="1">
    <citation type="journal article" date="2015" name="Nature">
        <title>Complex archaea that bridge the gap between prokaryotes and eukaryotes.</title>
        <authorList>
            <person name="Spang A."/>
            <person name="Saw J.H."/>
            <person name="Jorgensen S.L."/>
            <person name="Zaremba-Niedzwiedzka K."/>
            <person name="Martijn J."/>
            <person name="Lind A.E."/>
            <person name="van Eijk R."/>
            <person name="Schleper C."/>
            <person name="Guy L."/>
            <person name="Ettema T.J."/>
        </authorList>
    </citation>
    <scope>NUCLEOTIDE SEQUENCE</scope>
</reference>
<feature type="non-terminal residue" evidence="1">
    <location>
        <position position="1"/>
    </location>
</feature>
<name>A0A0F9A1G2_9ZZZZ</name>
<sequence>LLSWSISAIRLEQVEQPWKAVARPDGGWQNWTNDYSHTEDRAEVQAVHGILHPEDVGFTTVCPVHEDMRQERYAGSQLARLGPGALWREGLMCAWPLVLTGLCLSGSAVSGVPSLFEKAATAYERMES</sequence>
<organism evidence="1">
    <name type="scientific">marine sediment metagenome</name>
    <dbReference type="NCBI Taxonomy" id="412755"/>
    <lineage>
        <taxon>unclassified sequences</taxon>
        <taxon>metagenomes</taxon>
        <taxon>ecological metagenomes</taxon>
    </lineage>
</organism>
<gene>
    <name evidence="1" type="ORF">LCGC14_2626470</name>
</gene>
<evidence type="ECO:0000313" key="1">
    <source>
        <dbReference type="EMBL" id="KKL02474.1"/>
    </source>
</evidence>
<dbReference type="EMBL" id="LAZR01044945">
    <property type="protein sequence ID" value="KKL02474.1"/>
    <property type="molecule type" value="Genomic_DNA"/>
</dbReference>